<dbReference type="PROSITE" id="PS50931">
    <property type="entry name" value="HTH_LYSR"/>
    <property type="match status" value="1"/>
</dbReference>
<dbReference type="InterPro" id="IPR036388">
    <property type="entry name" value="WH-like_DNA-bd_sf"/>
</dbReference>
<evidence type="ECO:0000313" key="7">
    <source>
        <dbReference type="Proteomes" id="UP001165413"/>
    </source>
</evidence>
<dbReference type="InterPro" id="IPR000847">
    <property type="entry name" value="LysR_HTH_N"/>
</dbReference>
<dbReference type="SUPFAM" id="SSF53850">
    <property type="entry name" value="Periplasmic binding protein-like II"/>
    <property type="match status" value="1"/>
</dbReference>
<protein>
    <submittedName>
        <fullName evidence="6">LysR substrate-binding domain-containing protein</fullName>
    </submittedName>
</protein>
<dbReference type="SUPFAM" id="SSF46785">
    <property type="entry name" value="Winged helix' DNA-binding domain"/>
    <property type="match status" value="1"/>
</dbReference>
<evidence type="ECO:0000256" key="4">
    <source>
        <dbReference type="ARBA" id="ARBA00023163"/>
    </source>
</evidence>
<dbReference type="InterPro" id="IPR050176">
    <property type="entry name" value="LTTR"/>
</dbReference>
<gene>
    <name evidence="6" type="ORF">NLF92_07870</name>
</gene>
<dbReference type="PANTHER" id="PTHR30579:SF7">
    <property type="entry name" value="HTH-TYPE TRANSCRIPTIONAL REGULATOR LRHA-RELATED"/>
    <property type="match status" value="1"/>
</dbReference>
<dbReference type="RefSeq" id="WP_254100550.1">
    <property type="nucleotide sequence ID" value="NZ_JANATA010000012.1"/>
</dbReference>
<comment type="similarity">
    <text evidence="1">Belongs to the LysR transcriptional regulatory family.</text>
</comment>
<dbReference type="Proteomes" id="UP001165413">
    <property type="component" value="Unassembled WGS sequence"/>
</dbReference>
<accession>A0AA41WYI8</accession>
<keyword evidence="3" id="KW-0238">DNA-binding</keyword>
<evidence type="ECO:0000256" key="1">
    <source>
        <dbReference type="ARBA" id="ARBA00009437"/>
    </source>
</evidence>
<dbReference type="InterPro" id="IPR036390">
    <property type="entry name" value="WH_DNA-bd_sf"/>
</dbReference>
<dbReference type="EMBL" id="JANATA010000012">
    <property type="protein sequence ID" value="MCP3428862.1"/>
    <property type="molecule type" value="Genomic_DNA"/>
</dbReference>
<proteinExistence type="inferred from homology"/>
<keyword evidence="4" id="KW-0804">Transcription</keyword>
<keyword evidence="7" id="KW-1185">Reference proteome</keyword>
<dbReference type="GO" id="GO:0003700">
    <property type="term" value="F:DNA-binding transcription factor activity"/>
    <property type="evidence" value="ECO:0007669"/>
    <property type="project" value="InterPro"/>
</dbReference>
<name>A0AA41WYI8_9ALTE</name>
<evidence type="ECO:0000259" key="5">
    <source>
        <dbReference type="PROSITE" id="PS50931"/>
    </source>
</evidence>
<dbReference type="InterPro" id="IPR005119">
    <property type="entry name" value="LysR_subst-bd"/>
</dbReference>
<dbReference type="Pfam" id="PF03466">
    <property type="entry name" value="LysR_substrate"/>
    <property type="match status" value="1"/>
</dbReference>
<keyword evidence="2" id="KW-0805">Transcription regulation</keyword>
<dbReference type="Pfam" id="PF00126">
    <property type="entry name" value="HTH_1"/>
    <property type="match status" value="1"/>
</dbReference>
<dbReference type="Gene3D" id="1.10.10.10">
    <property type="entry name" value="Winged helix-like DNA-binding domain superfamily/Winged helix DNA-binding domain"/>
    <property type="match status" value="1"/>
</dbReference>
<comment type="caution">
    <text evidence="6">The sequence shown here is derived from an EMBL/GenBank/DDBJ whole genome shotgun (WGS) entry which is preliminary data.</text>
</comment>
<dbReference type="AlphaFoldDB" id="A0AA41WYI8"/>
<evidence type="ECO:0000313" key="6">
    <source>
        <dbReference type="EMBL" id="MCP3428862.1"/>
    </source>
</evidence>
<organism evidence="6 7">
    <name type="scientific">Opacimonas viscosa</name>
    <dbReference type="NCBI Taxonomy" id="2961944"/>
    <lineage>
        <taxon>Bacteria</taxon>
        <taxon>Pseudomonadati</taxon>
        <taxon>Pseudomonadota</taxon>
        <taxon>Gammaproteobacteria</taxon>
        <taxon>Alteromonadales</taxon>
        <taxon>Alteromonadaceae</taxon>
        <taxon>Opacimonas</taxon>
    </lineage>
</organism>
<evidence type="ECO:0000256" key="2">
    <source>
        <dbReference type="ARBA" id="ARBA00023015"/>
    </source>
</evidence>
<dbReference type="Gene3D" id="3.40.190.10">
    <property type="entry name" value="Periplasmic binding protein-like II"/>
    <property type="match status" value="2"/>
</dbReference>
<reference evidence="6" key="1">
    <citation type="submission" date="2022-07" db="EMBL/GenBank/DDBJ databases">
        <title>Characterization of the Novel Bacterium Alteromonas immobilis LMIT006 and Alteromonas gregis LMIT007.</title>
        <authorList>
            <person name="Lin X."/>
        </authorList>
    </citation>
    <scope>NUCLEOTIDE SEQUENCE</scope>
    <source>
        <strain evidence="6">LMIT007</strain>
    </source>
</reference>
<dbReference type="PANTHER" id="PTHR30579">
    <property type="entry name" value="TRANSCRIPTIONAL REGULATOR"/>
    <property type="match status" value="1"/>
</dbReference>
<evidence type="ECO:0000256" key="3">
    <source>
        <dbReference type="ARBA" id="ARBA00023125"/>
    </source>
</evidence>
<dbReference type="PRINTS" id="PR00039">
    <property type="entry name" value="HTHLYSR"/>
</dbReference>
<feature type="domain" description="HTH lysR-type" evidence="5">
    <location>
        <begin position="4"/>
        <end position="61"/>
    </location>
</feature>
<dbReference type="GO" id="GO:0003677">
    <property type="term" value="F:DNA binding"/>
    <property type="evidence" value="ECO:0007669"/>
    <property type="project" value="UniProtKB-KW"/>
</dbReference>
<sequence>MKQLSLDTLRTFVTVVELGGYAKAGDVLGRSQPAISLQLKKLEQQLDKTLFVKVGQRHVLSNDGQWLMGYAKQLLEINDEVFRAVQQDPLKGRLRLGIPSEFASTLLPSIIGEFSKRYPDVSLDVTSSLSQNLLGPQHKDDFDLVLALVDPAVSTDGEILRKDELVWVGDIRQPLKTDPISLVLAPNGCMYRSRVIDRLKQQTNMWKISYTNADLYGLIAAIQQGLGITALARQSVPNSLTVLQHPDLPHLGKINICLFNYDTQHPEVSKTLSEYIRMRLRD</sequence>